<dbReference type="PANTHER" id="PTHR10283:SF82">
    <property type="entry name" value="SOLUTE CARRIER FAMILY 13 MEMBER 2"/>
    <property type="match status" value="1"/>
</dbReference>
<feature type="transmembrane region" description="Helical" evidence="6">
    <location>
        <begin position="76"/>
        <end position="96"/>
    </location>
</feature>
<evidence type="ECO:0000313" key="10">
    <source>
        <dbReference type="EnsemblMetazoa" id="HelroP84466"/>
    </source>
</evidence>
<comment type="subcellular location">
    <subcellularLocation>
        <location evidence="1">Membrane</location>
        <topology evidence="1">Multi-pass membrane protein</topology>
    </subcellularLocation>
</comment>
<dbReference type="EnsemblMetazoa" id="HelroT84466">
    <property type="protein sequence ID" value="HelroP84466"/>
    <property type="gene ID" value="HelroG84466"/>
</dbReference>
<keyword evidence="5 6" id="KW-0472">Membrane</keyword>
<feature type="domain" description="Citrate transporter-like" evidence="8">
    <location>
        <begin position="13"/>
        <end position="122"/>
    </location>
</feature>
<gene>
    <name evidence="10" type="primary">20216337</name>
    <name evidence="9" type="ORF">HELRODRAFT_84466</name>
</gene>
<evidence type="ECO:0000256" key="6">
    <source>
        <dbReference type="SAM" id="Phobius"/>
    </source>
</evidence>
<keyword evidence="7" id="KW-0732">Signal</keyword>
<dbReference type="OMA" id="CIMAIFW"/>
<evidence type="ECO:0000259" key="8">
    <source>
        <dbReference type="Pfam" id="PF03600"/>
    </source>
</evidence>
<evidence type="ECO:0000256" key="4">
    <source>
        <dbReference type="ARBA" id="ARBA00022989"/>
    </source>
</evidence>
<dbReference type="InParanoid" id="T1G5J0"/>
<reference evidence="10" key="3">
    <citation type="submission" date="2015-06" db="UniProtKB">
        <authorList>
            <consortium name="EnsemblMetazoa"/>
        </authorList>
    </citation>
    <scope>IDENTIFICATION</scope>
</reference>
<feature type="signal peptide" evidence="7">
    <location>
        <begin position="1"/>
        <end position="18"/>
    </location>
</feature>
<dbReference type="OrthoDB" id="6493944at2759"/>
<dbReference type="PANTHER" id="PTHR10283">
    <property type="entry name" value="SOLUTE CARRIER FAMILY 13 MEMBER"/>
    <property type="match status" value="1"/>
</dbReference>
<sequence length="137" mass="15236">TKCLYVLLLMISYWLTESLPLPITSLLPMVLFPAFGIMKGKKIAMFYISDASMTCAGGLMLSLAIEKSNLHGRLGLAILAFLGSNPTRILLAFITIGWFFSMWINGVALITLLMPFVDAVLCQYKRGSFMIGWFLND</sequence>
<keyword evidence="11" id="KW-1185">Reference proteome</keyword>
<evidence type="ECO:0000256" key="3">
    <source>
        <dbReference type="ARBA" id="ARBA00022692"/>
    </source>
</evidence>
<dbReference type="eggNOG" id="KOG1281">
    <property type="taxonomic scope" value="Eukaryota"/>
</dbReference>
<keyword evidence="3 6" id="KW-0812">Transmembrane</keyword>
<reference evidence="9 11" key="2">
    <citation type="journal article" date="2013" name="Nature">
        <title>Insights into bilaterian evolution from three spiralian genomes.</title>
        <authorList>
            <person name="Simakov O."/>
            <person name="Marletaz F."/>
            <person name="Cho S.J."/>
            <person name="Edsinger-Gonzales E."/>
            <person name="Havlak P."/>
            <person name="Hellsten U."/>
            <person name="Kuo D.H."/>
            <person name="Larsson T."/>
            <person name="Lv J."/>
            <person name="Arendt D."/>
            <person name="Savage R."/>
            <person name="Osoegawa K."/>
            <person name="de Jong P."/>
            <person name="Grimwood J."/>
            <person name="Chapman J.A."/>
            <person name="Shapiro H."/>
            <person name="Aerts A."/>
            <person name="Otillar R.P."/>
            <person name="Terry A.Y."/>
            <person name="Boore J.L."/>
            <person name="Grigoriev I.V."/>
            <person name="Lindberg D.R."/>
            <person name="Seaver E.C."/>
            <person name="Weisblat D.A."/>
            <person name="Putnam N.H."/>
            <person name="Rokhsar D.S."/>
        </authorList>
    </citation>
    <scope>NUCLEOTIDE SEQUENCE</scope>
</reference>
<organism evidence="10 11">
    <name type="scientific">Helobdella robusta</name>
    <name type="common">Californian leech</name>
    <dbReference type="NCBI Taxonomy" id="6412"/>
    <lineage>
        <taxon>Eukaryota</taxon>
        <taxon>Metazoa</taxon>
        <taxon>Spiralia</taxon>
        <taxon>Lophotrochozoa</taxon>
        <taxon>Annelida</taxon>
        <taxon>Clitellata</taxon>
        <taxon>Hirudinea</taxon>
        <taxon>Rhynchobdellida</taxon>
        <taxon>Glossiphoniidae</taxon>
        <taxon>Helobdella</taxon>
    </lineage>
</organism>
<evidence type="ECO:0000256" key="2">
    <source>
        <dbReference type="ARBA" id="ARBA00022448"/>
    </source>
</evidence>
<keyword evidence="4 6" id="KW-1133">Transmembrane helix</keyword>
<accession>T1G5J0</accession>
<dbReference type="GeneID" id="20216337"/>
<dbReference type="KEGG" id="hro:HELRODRAFT_84466"/>
<dbReference type="AlphaFoldDB" id="T1G5J0"/>
<proteinExistence type="predicted"/>
<evidence type="ECO:0000256" key="1">
    <source>
        <dbReference type="ARBA" id="ARBA00004141"/>
    </source>
</evidence>
<reference evidence="11" key="1">
    <citation type="submission" date="2012-12" db="EMBL/GenBank/DDBJ databases">
        <authorList>
            <person name="Hellsten U."/>
            <person name="Grimwood J."/>
            <person name="Chapman J.A."/>
            <person name="Shapiro H."/>
            <person name="Aerts A."/>
            <person name="Otillar R.P."/>
            <person name="Terry A.Y."/>
            <person name="Boore J.L."/>
            <person name="Simakov O."/>
            <person name="Marletaz F."/>
            <person name="Cho S.-J."/>
            <person name="Edsinger-Gonzales E."/>
            <person name="Havlak P."/>
            <person name="Kuo D.-H."/>
            <person name="Larsson T."/>
            <person name="Lv J."/>
            <person name="Arendt D."/>
            <person name="Savage R."/>
            <person name="Osoegawa K."/>
            <person name="de Jong P."/>
            <person name="Lindberg D.R."/>
            <person name="Seaver E.C."/>
            <person name="Weisblat D.A."/>
            <person name="Putnam N.H."/>
            <person name="Grigoriev I.V."/>
            <person name="Rokhsar D.S."/>
        </authorList>
    </citation>
    <scope>NUCLEOTIDE SEQUENCE</scope>
</reference>
<dbReference type="CTD" id="20216337"/>
<protein>
    <recommendedName>
        <fullName evidence="8">Citrate transporter-like domain-containing protein</fullName>
    </recommendedName>
</protein>
<dbReference type="EMBL" id="KB097144">
    <property type="protein sequence ID" value="ESN98502.1"/>
    <property type="molecule type" value="Genomic_DNA"/>
</dbReference>
<evidence type="ECO:0000313" key="9">
    <source>
        <dbReference type="EMBL" id="ESN98502.1"/>
    </source>
</evidence>
<name>T1G5J0_HELRO</name>
<dbReference type="Proteomes" id="UP000015101">
    <property type="component" value="Unassembled WGS sequence"/>
</dbReference>
<dbReference type="EMBL" id="AMQM01005891">
    <property type="status" value="NOT_ANNOTATED_CDS"/>
    <property type="molecule type" value="Genomic_DNA"/>
</dbReference>
<feature type="transmembrane region" description="Helical" evidence="6">
    <location>
        <begin position="44"/>
        <end position="64"/>
    </location>
</feature>
<evidence type="ECO:0000313" key="11">
    <source>
        <dbReference type="Proteomes" id="UP000015101"/>
    </source>
</evidence>
<dbReference type="Pfam" id="PF03600">
    <property type="entry name" value="CitMHS"/>
    <property type="match status" value="1"/>
</dbReference>
<evidence type="ECO:0000256" key="7">
    <source>
        <dbReference type="SAM" id="SignalP"/>
    </source>
</evidence>
<feature type="chain" id="PRO_5010981156" description="Citrate transporter-like domain-containing protein" evidence="7">
    <location>
        <begin position="19"/>
        <end position="137"/>
    </location>
</feature>
<dbReference type="GO" id="GO:0022857">
    <property type="term" value="F:transmembrane transporter activity"/>
    <property type="evidence" value="ECO:0007669"/>
    <property type="project" value="UniProtKB-ARBA"/>
</dbReference>
<dbReference type="HOGENOM" id="CLU_141212_0_0_1"/>
<feature type="transmembrane region" description="Helical" evidence="6">
    <location>
        <begin position="102"/>
        <end position="121"/>
    </location>
</feature>
<dbReference type="GO" id="GO:0016020">
    <property type="term" value="C:membrane"/>
    <property type="evidence" value="ECO:0007669"/>
    <property type="project" value="UniProtKB-SubCell"/>
</dbReference>
<dbReference type="RefSeq" id="XP_009023324.1">
    <property type="nucleotide sequence ID" value="XM_009025076.1"/>
</dbReference>
<dbReference type="InterPro" id="IPR004680">
    <property type="entry name" value="Cit_transptr-like_dom"/>
</dbReference>
<keyword evidence="2" id="KW-0813">Transport</keyword>
<evidence type="ECO:0000256" key="5">
    <source>
        <dbReference type="ARBA" id="ARBA00023136"/>
    </source>
</evidence>